<feature type="region of interest" description="Disordered" evidence="1">
    <location>
        <begin position="176"/>
        <end position="242"/>
    </location>
</feature>
<reference evidence="2 3" key="1">
    <citation type="journal article" date="2020" name="ISME J.">
        <title>Uncovering the hidden diversity of litter-decomposition mechanisms in mushroom-forming fungi.</title>
        <authorList>
            <person name="Floudas D."/>
            <person name="Bentzer J."/>
            <person name="Ahren D."/>
            <person name="Johansson T."/>
            <person name="Persson P."/>
            <person name="Tunlid A."/>
        </authorList>
    </citation>
    <scope>NUCLEOTIDE SEQUENCE [LARGE SCALE GENOMIC DNA]</scope>
    <source>
        <strain evidence="2 3">CBS 146.42</strain>
    </source>
</reference>
<proteinExistence type="predicted"/>
<feature type="compositionally biased region" description="Basic residues" evidence="1">
    <location>
        <begin position="179"/>
        <end position="188"/>
    </location>
</feature>
<accession>A0A8H5CZY4</accession>
<dbReference type="AlphaFoldDB" id="A0A8H5CZY4"/>
<evidence type="ECO:0000256" key="1">
    <source>
        <dbReference type="SAM" id="MobiDB-lite"/>
    </source>
</evidence>
<dbReference type="Proteomes" id="UP000559027">
    <property type="component" value="Unassembled WGS sequence"/>
</dbReference>
<sequence length="400" mass="44377">MREPARHSTIYDLTSLRLHPDGSRVSQSSGPRNDSKRTVFTPRRGWFAKDAAGLSSSVLGGPSKRRKRAVSGETEEGGVSETAKEGEITGCEESVGGQEEEEEPVERGRTLKRKKGRTEVKSKRAKKRLRFKEDDTFIGDLTDQGVRLQRDSVEEQQHHLLERGTLYAPNKHQTEIAKKKEKKEKVKLRKEQEVEEASHLKAPEQPHDNSTPPTPASDDDERRALETPSPATTPLVDTPNSSGAVRNMYRVFEGSFLLGLGVLAQEKTAQLLEAKTPQEAQGDQTTGGSERIYYPMPYLGGGSGTCDGVSSALVEESRWRVERCSPELGEIIAGIDSFHGLPFDNNDFELEYADQPGFNDIGTEMLDYEGFVGGVQNEETEDITNFATDEDIDELDADQY</sequence>
<comment type="caution">
    <text evidence="2">The sequence shown here is derived from an EMBL/GenBank/DDBJ whole genome shotgun (WGS) entry which is preliminary data.</text>
</comment>
<gene>
    <name evidence="2" type="ORF">D9756_008626</name>
</gene>
<dbReference type="EMBL" id="JAACJO010000014">
    <property type="protein sequence ID" value="KAF5350469.1"/>
    <property type="molecule type" value="Genomic_DNA"/>
</dbReference>
<organism evidence="2 3">
    <name type="scientific">Leucocoprinus leucothites</name>
    <dbReference type="NCBI Taxonomy" id="201217"/>
    <lineage>
        <taxon>Eukaryota</taxon>
        <taxon>Fungi</taxon>
        <taxon>Dikarya</taxon>
        <taxon>Basidiomycota</taxon>
        <taxon>Agaricomycotina</taxon>
        <taxon>Agaricomycetes</taxon>
        <taxon>Agaricomycetidae</taxon>
        <taxon>Agaricales</taxon>
        <taxon>Agaricineae</taxon>
        <taxon>Agaricaceae</taxon>
        <taxon>Leucocoprinus</taxon>
    </lineage>
</organism>
<evidence type="ECO:0000313" key="3">
    <source>
        <dbReference type="Proteomes" id="UP000559027"/>
    </source>
</evidence>
<feature type="compositionally biased region" description="Basic and acidic residues" evidence="1">
    <location>
        <begin position="189"/>
        <end position="207"/>
    </location>
</feature>
<evidence type="ECO:0000313" key="2">
    <source>
        <dbReference type="EMBL" id="KAF5350469.1"/>
    </source>
</evidence>
<feature type="region of interest" description="Disordered" evidence="1">
    <location>
        <begin position="1"/>
        <end position="137"/>
    </location>
</feature>
<dbReference type="OrthoDB" id="2565191at2759"/>
<name>A0A8H5CZY4_9AGAR</name>
<protein>
    <submittedName>
        <fullName evidence="2">Uncharacterized protein</fullName>
    </submittedName>
</protein>
<keyword evidence="3" id="KW-1185">Reference proteome</keyword>